<gene>
    <name evidence="1" type="ORF">H9Q72_006466</name>
</gene>
<dbReference type="OrthoDB" id="3694244at2759"/>
<dbReference type="Proteomes" id="UP000750502">
    <property type="component" value="Unassembled WGS sequence"/>
</dbReference>
<organism evidence="1 2">
    <name type="scientific">Fusarium xylarioides</name>
    <dbReference type="NCBI Taxonomy" id="221167"/>
    <lineage>
        <taxon>Eukaryota</taxon>
        <taxon>Fungi</taxon>
        <taxon>Dikarya</taxon>
        <taxon>Ascomycota</taxon>
        <taxon>Pezizomycotina</taxon>
        <taxon>Sordariomycetes</taxon>
        <taxon>Hypocreomycetidae</taxon>
        <taxon>Hypocreales</taxon>
        <taxon>Nectriaceae</taxon>
        <taxon>Fusarium</taxon>
        <taxon>Fusarium fujikuroi species complex</taxon>
    </lineage>
</organism>
<keyword evidence="2" id="KW-1185">Reference proteome</keyword>
<dbReference type="EMBL" id="JADFTT010000200">
    <property type="protein sequence ID" value="KAG5765437.1"/>
    <property type="molecule type" value="Genomic_DNA"/>
</dbReference>
<reference evidence="1" key="2">
    <citation type="submission" date="2020-10" db="EMBL/GenBank/DDBJ databases">
        <authorList>
            <person name="Peck L.D."/>
            <person name="Nowell R.W."/>
            <person name="Flood J."/>
            <person name="Ryan M.J."/>
            <person name="Barraclough T.G."/>
        </authorList>
    </citation>
    <scope>NUCLEOTIDE SEQUENCE</scope>
    <source>
        <strain evidence="1">IMI 127659i</strain>
    </source>
</reference>
<accession>A0A9P7HS18</accession>
<proteinExistence type="predicted"/>
<sequence>MAEIIGLTSSILTFVEFSAAIISAVQKVREATDGTPQDIKELIKRADDIAEWENKLGLLKSQKKLTLAELKILDTGGACQKTAADIRDISDRVSQGFLKY</sequence>
<evidence type="ECO:0000313" key="2">
    <source>
        <dbReference type="Proteomes" id="UP000750502"/>
    </source>
</evidence>
<dbReference type="AlphaFoldDB" id="A0A9P7HS18"/>
<evidence type="ECO:0000313" key="1">
    <source>
        <dbReference type="EMBL" id="KAG5765437.1"/>
    </source>
</evidence>
<name>A0A9P7HS18_9HYPO</name>
<protein>
    <recommendedName>
        <fullName evidence="3">Fungal N-terminal domain-containing protein</fullName>
    </recommendedName>
</protein>
<evidence type="ECO:0008006" key="3">
    <source>
        <dbReference type="Google" id="ProtNLM"/>
    </source>
</evidence>
<reference evidence="1" key="1">
    <citation type="journal article" date="2020" name="bioRxiv">
        <title>Historical genomics reveals the evolutionary mechanisms behind multiple outbreaks of the host-specific coffee wilt pathogen Fusarium xylarioides.</title>
        <authorList>
            <person name="Peck D."/>
            <person name="Nowell R.W."/>
            <person name="Flood J."/>
            <person name="Ryan M.J."/>
            <person name="Barraclough T.G."/>
        </authorList>
    </citation>
    <scope>NUCLEOTIDE SEQUENCE</scope>
    <source>
        <strain evidence="1">IMI 127659i</strain>
    </source>
</reference>
<comment type="caution">
    <text evidence="1">The sequence shown here is derived from an EMBL/GenBank/DDBJ whole genome shotgun (WGS) entry which is preliminary data.</text>
</comment>